<evidence type="ECO:0000256" key="10">
    <source>
        <dbReference type="SAM" id="Phobius"/>
    </source>
</evidence>
<sequence>MESYRIKDLTFFYPGQEIPALCHVSLTVKRGEFMVLCGQSGCGKSTLLRQLKTMLAPHGSRTGEVVFCDQPLDSVDMRNQTERIGFVLQSPDNQIVTDKVWHELAFGLESLGYATADIRARVAEMASFFGIENWFYQKVDALSGGQKQLLNLAAVMAMQPEVLILDEPTSQLDPIAAQDFLWTLAKINREIGTTVILSEHRLEEAVPLADRVVVMDGGKVIANGSPREVEKTLREQGHTMYRALPTPMRIYADVPNSLSCPLTVREGRTWLETLATEREIDPSRISKAVQNPPPEHPLIHMRDVWFRYEKDGADVVKGLSLKIAKGEFYALVGGNGTGKTTTLSLISGLRTPYRGKVLVQDKPVEEIGDRYTGLLGVLPQNPQSLFVKKTVELDLYEMLKESRLSAAEKAEKVKKTARLCGIEALLSQHPYDLSGGEQQKAALAKILLNDPEILLLDEPTKGLDACFKEKLAALLAGLKRRGVTVIMVSHDIEFCARYADRCGLFFDGNVVSSGTPREFFVGKRFYTTAANRMARTVLPQAVLPEDVITACGGVVSQPPEAEEVDDTLYPSEEQRKKAEAPQKPVREKLTWKRVAFGVFFGAAFLATLILFYNRYTDWRDYLVQAASVFELALCLAALIPQKRLDLPASSRQMPGGKRRLSRRLWAAAGLILIAVPLTIFVGMYYLGDRKYYFISLLIILETMLPFAMVFEQRRPKARELVVISVLCAIAVAGRTAFFMLPQFKPVVALVILAGVCFGGETGFLVGAVTGFVSGFFFGQGPWTPWQMFAFGIIGFLAGVLFQKGLLQKTKGSLAVFGAIAAFVVYGGIMNTATVLLGQARPTKEAFLSAYLMGIPFDLIHAISTVFFLWFLSAPMIEKLDRIKTKYGLMEE</sequence>
<dbReference type="InterPro" id="IPR027417">
    <property type="entry name" value="P-loop_NTPase"/>
</dbReference>
<dbReference type="GO" id="GO:0016887">
    <property type="term" value="F:ATP hydrolysis activity"/>
    <property type="evidence" value="ECO:0007669"/>
    <property type="project" value="InterPro"/>
</dbReference>
<proteinExistence type="inferred from homology"/>
<keyword evidence="7" id="KW-1278">Translocase</keyword>
<evidence type="ECO:0000256" key="3">
    <source>
        <dbReference type="ARBA" id="ARBA00022448"/>
    </source>
</evidence>
<organism evidence="12 13">
    <name type="scientific">Ructibacterium gallinarum</name>
    <dbReference type="NCBI Taxonomy" id="2779355"/>
    <lineage>
        <taxon>Bacteria</taxon>
        <taxon>Bacillati</taxon>
        <taxon>Bacillota</taxon>
        <taxon>Clostridia</taxon>
        <taxon>Eubacteriales</taxon>
        <taxon>Oscillospiraceae</taxon>
        <taxon>Ructibacterium</taxon>
    </lineage>
</organism>
<dbReference type="SUPFAM" id="SSF52540">
    <property type="entry name" value="P-loop containing nucleoside triphosphate hydrolases"/>
    <property type="match status" value="2"/>
</dbReference>
<dbReference type="Pfam" id="PF07155">
    <property type="entry name" value="ECF-ribofla_trS"/>
    <property type="match status" value="1"/>
</dbReference>
<feature type="transmembrane region" description="Helical" evidence="10">
    <location>
        <begin position="746"/>
        <end position="777"/>
    </location>
</feature>
<keyword evidence="4" id="KW-1003">Cell membrane</keyword>
<dbReference type="Pfam" id="PF00005">
    <property type="entry name" value="ABC_tran"/>
    <property type="match status" value="2"/>
</dbReference>
<dbReference type="GO" id="GO:0043190">
    <property type="term" value="C:ATP-binding cassette (ABC) transporter complex"/>
    <property type="evidence" value="ECO:0007669"/>
    <property type="project" value="TreeGrafter"/>
</dbReference>
<dbReference type="InterPro" id="IPR003439">
    <property type="entry name" value="ABC_transporter-like_ATP-bd"/>
</dbReference>
<dbReference type="Gene3D" id="1.10.1760.20">
    <property type="match status" value="1"/>
</dbReference>
<feature type="transmembrane region" description="Helical" evidence="10">
    <location>
        <begin position="660"/>
        <end position="685"/>
    </location>
</feature>
<keyword evidence="10" id="KW-1133">Transmembrane helix</keyword>
<comment type="caution">
    <text evidence="12">The sequence shown here is derived from an EMBL/GenBank/DDBJ whole genome shotgun (WGS) entry which is preliminary data.</text>
</comment>
<dbReference type="GO" id="GO:0005524">
    <property type="term" value="F:ATP binding"/>
    <property type="evidence" value="ECO:0007669"/>
    <property type="project" value="UniProtKB-KW"/>
</dbReference>
<dbReference type="EMBL" id="JADCKB010000001">
    <property type="protein sequence ID" value="MBE5039017.1"/>
    <property type="molecule type" value="Genomic_DNA"/>
</dbReference>
<dbReference type="PANTHER" id="PTHR43553">
    <property type="entry name" value="HEAVY METAL TRANSPORTER"/>
    <property type="match status" value="1"/>
</dbReference>
<dbReference type="InterPro" id="IPR050095">
    <property type="entry name" value="ECF_ABC_transporter_ATP-bd"/>
</dbReference>
<feature type="transmembrane region" description="Helical" evidence="10">
    <location>
        <begin position="621"/>
        <end position="639"/>
    </location>
</feature>
<accession>A0A9D5M409</accession>
<keyword evidence="13" id="KW-1185">Reference proteome</keyword>
<evidence type="ECO:0000256" key="5">
    <source>
        <dbReference type="ARBA" id="ARBA00022741"/>
    </source>
</evidence>
<evidence type="ECO:0000256" key="7">
    <source>
        <dbReference type="ARBA" id="ARBA00022967"/>
    </source>
</evidence>
<keyword evidence="5" id="KW-0547">Nucleotide-binding</keyword>
<feature type="domain" description="ABC transporter" evidence="11">
    <location>
        <begin position="299"/>
        <end position="532"/>
    </location>
</feature>
<gene>
    <name evidence="12" type="ORF">INF28_00855</name>
</gene>
<dbReference type="PROSITE" id="PS00211">
    <property type="entry name" value="ABC_TRANSPORTER_1"/>
    <property type="match status" value="2"/>
</dbReference>
<dbReference type="InterPro" id="IPR003593">
    <property type="entry name" value="AAA+_ATPase"/>
</dbReference>
<comment type="subcellular location">
    <subcellularLocation>
        <location evidence="1">Cell membrane</location>
        <topology evidence="1">Peripheral membrane protein</topology>
    </subcellularLocation>
</comment>
<evidence type="ECO:0000256" key="2">
    <source>
        <dbReference type="ARBA" id="ARBA00005417"/>
    </source>
</evidence>
<feature type="domain" description="ABC transporter" evidence="11">
    <location>
        <begin position="4"/>
        <end position="242"/>
    </location>
</feature>
<name>A0A9D5M409_9FIRM</name>
<feature type="transmembrane region" description="Helical" evidence="10">
    <location>
        <begin position="813"/>
        <end position="837"/>
    </location>
</feature>
<reference evidence="12" key="1">
    <citation type="submission" date="2020-10" db="EMBL/GenBank/DDBJ databases">
        <title>ChiBAC.</title>
        <authorList>
            <person name="Zenner C."/>
            <person name="Hitch T.C.A."/>
            <person name="Clavel T."/>
        </authorList>
    </citation>
    <scope>NUCLEOTIDE SEQUENCE</scope>
    <source>
        <strain evidence="12">DSM 107454</strain>
    </source>
</reference>
<evidence type="ECO:0000256" key="4">
    <source>
        <dbReference type="ARBA" id="ARBA00022475"/>
    </source>
</evidence>
<feature type="transmembrane region" description="Helical" evidence="10">
    <location>
        <begin position="594"/>
        <end position="615"/>
    </location>
</feature>
<keyword evidence="6 12" id="KW-0067">ATP-binding</keyword>
<dbReference type="InterPro" id="IPR015856">
    <property type="entry name" value="ABC_transpr_CbiO/EcfA_su"/>
</dbReference>
<evidence type="ECO:0000256" key="8">
    <source>
        <dbReference type="ARBA" id="ARBA00023136"/>
    </source>
</evidence>
<dbReference type="NCBIfam" id="NF010167">
    <property type="entry name" value="PRK13648.1"/>
    <property type="match status" value="2"/>
</dbReference>
<evidence type="ECO:0000313" key="12">
    <source>
        <dbReference type="EMBL" id="MBE5039017.1"/>
    </source>
</evidence>
<feature type="transmembrane region" description="Helical" evidence="10">
    <location>
        <begin position="849"/>
        <end position="871"/>
    </location>
</feature>
<dbReference type="SMART" id="SM00382">
    <property type="entry name" value="AAA"/>
    <property type="match status" value="2"/>
</dbReference>
<feature type="region of interest" description="Disordered" evidence="9">
    <location>
        <begin position="560"/>
        <end position="581"/>
    </location>
</feature>
<feature type="compositionally biased region" description="Basic and acidic residues" evidence="9">
    <location>
        <begin position="572"/>
        <end position="581"/>
    </location>
</feature>
<dbReference type="GO" id="GO:0042626">
    <property type="term" value="F:ATPase-coupled transmembrane transporter activity"/>
    <property type="evidence" value="ECO:0007669"/>
    <property type="project" value="TreeGrafter"/>
</dbReference>
<dbReference type="CDD" id="cd03225">
    <property type="entry name" value="ABC_cobalt_CbiO_domain1"/>
    <property type="match status" value="2"/>
</dbReference>
<keyword evidence="3" id="KW-0813">Transport</keyword>
<dbReference type="Proteomes" id="UP000806542">
    <property type="component" value="Unassembled WGS sequence"/>
</dbReference>
<feature type="transmembrane region" description="Helical" evidence="10">
    <location>
        <begin position="784"/>
        <end position="801"/>
    </location>
</feature>
<evidence type="ECO:0000256" key="1">
    <source>
        <dbReference type="ARBA" id="ARBA00004202"/>
    </source>
</evidence>
<keyword evidence="10" id="KW-0812">Transmembrane</keyword>
<protein>
    <submittedName>
        <fullName evidence="12">ATP-binding cassette domain-containing protein</fullName>
    </submittedName>
</protein>
<evidence type="ECO:0000256" key="9">
    <source>
        <dbReference type="SAM" id="MobiDB-lite"/>
    </source>
</evidence>
<dbReference type="Gene3D" id="3.40.50.300">
    <property type="entry name" value="P-loop containing nucleotide triphosphate hydrolases"/>
    <property type="match status" value="2"/>
</dbReference>
<comment type="similarity">
    <text evidence="2">Belongs to the ABC transporter superfamily.</text>
</comment>
<dbReference type="PROSITE" id="PS50893">
    <property type="entry name" value="ABC_TRANSPORTER_2"/>
    <property type="match status" value="2"/>
</dbReference>
<feature type="transmembrane region" description="Helical" evidence="10">
    <location>
        <begin position="720"/>
        <end position="740"/>
    </location>
</feature>
<evidence type="ECO:0000313" key="13">
    <source>
        <dbReference type="Proteomes" id="UP000806542"/>
    </source>
</evidence>
<dbReference type="InterPro" id="IPR009825">
    <property type="entry name" value="ECF_substrate-spec-like"/>
</dbReference>
<dbReference type="AlphaFoldDB" id="A0A9D5M409"/>
<evidence type="ECO:0000256" key="6">
    <source>
        <dbReference type="ARBA" id="ARBA00022840"/>
    </source>
</evidence>
<keyword evidence="8 10" id="KW-0472">Membrane</keyword>
<dbReference type="RefSeq" id="WP_226391570.1">
    <property type="nucleotide sequence ID" value="NZ_JADCKB010000001.1"/>
</dbReference>
<feature type="transmembrane region" description="Helical" evidence="10">
    <location>
        <begin position="691"/>
        <end position="708"/>
    </location>
</feature>
<dbReference type="InterPro" id="IPR017871">
    <property type="entry name" value="ABC_transporter-like_CS"/>
</dbReference>
<evidence type="ECO:0000259" key="11">
    <source>
        <dbReference type="PROSITE" id="PS50893"/>
    </source>
</evidence>